<dbReference type="PANTHER" id="PTHR31973">
    <property type="entry name" value="POLYPROTEIN, PUTATIVE-RELATED"/>
    <property type="match status" value="1"/>
</dbReference>
<sequence>MVVHGKCGIGGYTTNFFRVKKLINVHSYAGGIGTVHQPLARSDLVASKIKDWLSDMPNLISRDVVNDIQCDHGVMPLIGLDWIFLKGKYKGILLAAIGVDVNENIFPIAYAVVESENTLSWTWFLELLNEEFCERSDLPALIIVLDRQKGLQAAIKTVFPTSEQGYCMKHLANNFKNAYRNSTLTKLYWKVACTLYLSDFDEYMTKIKSVNAEAYD</sequence>
<dbReference type="Proteomes" id="UP000017836">
    <property type="component" value="Unassembled WGS sequence"/>
</dbReference>
<dbReference type="InterPro" id="IPR018289">
    <property type="entry name" value="MULE_transposase_dom"/>
</dbReference>
<name>W1NIH5_AMBTC</name>
<organism evidence="2 3">
    <name type="scientific">Amborella trichopoda</name>
    <dbReference type="NCBI Taxonomy" id="13333"/>
    <lineage>
        <taxon>Eukaryota</taxon>
        <taxon>Viridiplantae</taxon>
        <taxon>Streptophyta</taxon>
        <taxon>Embryophyta</taxon>
        <taxon>Tracheophyta</taxon>
        <taxon>Spermatophyta</taxon>
        <taxon>Magnoliopsida</taxon>
        <taxon>Amborellales</taxon>
        <taxon>Amborellaceae</taxon>
        <taxon>Amborella</taxon>
    </lineage>
</organism>
<reference evidence="3" key="1">
    <citation type="journal article" date="2013" name="Science">
        <title>The Amborella genome and the evolution of flowering plants.</title>
        <authorList>
            <consortium name="Amborella Genome Project"/>
        </authorList>
    </citation>
    <scope>NUCLEOTIDE SEQUENCE [LARGE SCALE GENOMIC DNA]</scope>
</reference>
<dbReference type="eggNOG" id="ENOG502QU1T">
    <property type="taxonomic scope" value="Eukaryota"/>
</dbReference>
<dbReference type="AlphaFoldDB" id="W1NIH5"/>
<dbReference type="EMBL" id="KI397486">
    <property type="protein sequence ID" value="ERM95298.1"/>
    <property type="molecule type" value="Genomic_DNA"/>
</dbReference>
<dbReference type="HOGENOM" id="CLU_1121424_0_0_1"/>
<feature type="domain" description="MULE transposase" evidence="1">
    <location>
        <begin position="78"/>
        <end position="174"/>
    </location>
</feature>
<evidence type="ECO:0000259" key="1">
    <source>
        <dbReference type="Pfam" id="PF10551"/>
    </source>
</evidence>
<keyword evidence="3" id="KW-1185">Reference proteome</keyword>
<dbReference type="Gramene" id="ERM95298">
    <property type="protein sequence ID" value="ERM95298"/>
    <property type="gene ID" value="AMTR_s00008p00116890"/>
</dbReference>
<accession>W1NIH5</accession>
<evidence type="ECO:0000313" key="3">
    <source>
        <dbReference type="Proteomes" id="UP000017836"/>
    </source>
</evidence>
<proteinExistence type="predicted"/>
<dbReference type="PANTHER" id="PTHR31973:SF188">
    <property type="entry name" value="POLYPROTEIN, PUTATIVE-RELATED"/>
    <property type="match status" value="1"/>
</dbReference>
<gene>
    <name evidence="2" type="ORF">AMTR_s00008p00116890</name>
</gene>
<protein>
    <recommendedName>
        <fullName evidence="1">MULE transposase domain-containing protein</fullName>
    </recommendedName>
</protein>
<dbReference type="OMA" id="YNTRESK"/>
<dbReference type="Pfam" id="PF10551">
    <property type="entry name" value="MULE"/>
    <property type="match status" value="1"/>
</dbReference>
<evidence type="ECO:0000313" key="2">
    <source>
        <dbReference type="EMBL" id="ERM95298.1"/>
    </source>
</evidence>